<protein>
    <submittedName>
        <fullName evidence="2">Alpha/beta hydrolase</fullName>
    </submittedName>
</protein>
<evidence type="ECO:0000313" key="3">
    <source>
        <dbReference type="Proteomes" id="UP000198327"/>
    </source>
</evidence>
<name>A0A239LH67_9NOCA</name>
<organism evidence="2 3">
    <name type="scientific">Rhodococcoides kyotonense</name>
    <dbReference type="NCBI Taxonomy" id="398843"/>
    <lineage>
        <taxon>Bacteria</taxon>
        <taxon>Bacillati</taxon>
        <taxon>Actinomycetota</taxon>
        <taxon>Actinomycetes</taxon>
        <taxon>Mycobacteriales</taxon>
        <taxon>Nocardiaceae</taxon>
        <taxon>Rhodococcoides</taxon>
    </lineage>
</organism>
<reference evidence="3" key="1">
    <citation type="submission" date="2017-06" db="EMBL/GenBank/DDBJ databases">
        <authorList>
            <person name="Varghese N."/>
            <person name="Submissions S."/>
        </authorList>
    </citation>
    <scope>NUCLEOTIDE SEQUENCE [LARGE SCALE GENOMIC DNA]</scope>
    <source>
        <strain evidence="3">JCM 23211</strain>
    </source>
</reference>
<dbReference type="SUPFAM" id="SSF53474">
    <property type="entry name" value="alpha/beta-Hydrolases"/>
    <property type="match status" value="1"/>
</dbReference>
<dbReference type="InterPro" id="IPR010427">
    <property type="entry name" value="DUF1023"/>
</dbReference>
<dbReference type="Pfam" id="PF06259">
    <property type="entry name" value="Abhydrolase_8"/>
    <property type="match status" value="1"/>
</dbReference>
<dbReference type="InterPro" id="IPR029058">
    <property type="entry name" value="AB_hydrolase_fold"/>
</dbReference>
<dbReference type="GO" id="GO:0016787">
    <property type="term" value="F:hydrolase activity"/>
    <property type="evidence" value="ECO:0007669"/>
    <property type="project" value="UniProtKB-KW"/>
</dbReference>
<evidence type="ECO:0000313" key="2">
    <source>
        <dbReference type="EMBL" id="SNT29019.1"/>
    </source>
</evidence>
<dbReference type="AlphaFoldDB" id="A0A239LH67"/>
<evidence type="ECO:0000259" key="1">
    <source>
        <dbReference type="Pfam" id="PF06259"/>
    </source>
</evidence>
<feature type="domain" description="DUF1023" evidence="1">
    <location>
        <begin position="310"/>
        <end position="496"/>
    </location>
</feature>
<keyword evidence="3" id="KW-1185">Reference proteome</keyword>
<accession>A0A239LH67</accession>
<dbReference type="RefSeq" id="WP_176444401.1">
    <property type="nucleotide sequence ID" value="NZ_FZOW01000013.1"/>
</dbReference>
<dbReference type="EMBL" id="FZOW01000013">
    <property type="protein sequence ID" value="SNT29019.1"/>
    <property type="molecule type" value="Genomic_DNA"/>
</dbReference>
<gene>
    <name evidence="2" type="ORF">SAMN05421642_1133</name>
</gene>
<dbReference type="Proteomes" id="UP000198327">
    <property type="component" value="Unassembled WGS sequence"/>
</dbReference>
<sequence>MDLQAIDAWDVGALEAAISALTARVRALTDVQDQLRSISALPGWEGDAAAAARDAGIVTQDQINRDATEIGAALTVTRQTADAVVHLKTQLQALRDRAAANALLLLPSGKVVDLPSTALPTDPVDVAARNALKTDIEDVARALIAQASDIDSDAAQVFANIADGSIAVGGVDLETSLAAGTGQGRLTAPFPPEGASAEQVNAYWDALPEGQRAEMIGEHPELIGNLDGIPSAARSEANISRIPEDREQLEKLAADLRMKLENNMFGGWLSNDDAGLGMVEHKLADLDAIEQALREDPEALLTVYDMTSHERGLAAIAIGNPDVADHITVTTPGLGTNVGESMGSMTDEATQLGREMRNQLAQSGHGDQTVANIAWIGYQPPELGGVSWWDSVSGVGDVSSDDIAEDGGAALASYYQGLDAASDKPDPHISAFGHSYGSLTTSEALQQGGASVVDDAVLYGSPGLNAQSPSDMGMPYENVWVMDAEGDHVTNVGRLGPFSAFDEGPYNGNYQQLSTADAVTPDGVSREGAYGHSGYPRSGDNGFLRTSGYNLAVIGIGRPDLVVK</sequence>
<proteinExistence type="predicted"/>
<keyword evidence="2" id="KW-0378">Hydrolase</keyword>